<proteinExistence type="predicted"/>
<dbReference type="PANTHER" id="PTHR31901:SF44">
    <property type="entry name" value="INDOLE-3-ACETIC ACID-AMIDO SYNTHETASE GH3.6-RELATED"/>
    <property type="match status" value="1"/>
</dbReference>
<organism evidence="2 3">
    <name type="scientific">Ricinus communis</name>
    <name type="common">Castor bean</name>
    <dbReference type="NCBI Taxonomy" id="3988"/>
    <lineage>
        <taxon>Eukaryota</taxon>
        <taxon>Viridiplantae</taxon>
        <taxon>Streptophyta</taxon>
        <taxon>Embryophyta</taxon>
        <taxon>Tracheophyta</taxon>
        <taxon>Spermatophyta</taxon>
        <taxon>Magnoliopsida</taxon>
        <taxon>eudicotyledons</taxon>
        <taxon>Gunneridae</taxon>
        <taxon>Pentapetalae</taxon>
        <taxon>rosids</taxon>
        <taxon>fabids</taxon>
        <taxon>Malpighiales</taxon>
        <taxon>Euphorbiaceae</taxon>
        <taxon>Acalyphoideae</taxon>
        <taxon>Acalypheae</taxon>
        <taxon>Ricinus</taxon>
    </lineage>
</organism>
<reference evidence="3" key="1">
    <citation type="journal article" date="2010" name="Nat. Biotechnol.">
        <title>Draft genome sequence of the oilseed species Ricinus communis.</title>
        <authorList>
            <person name="Chan A.P."/>
            <person name="Crabtree J."/>
            <person name="Zhao Q."/>
            <person name="Lorenzi H."/>
            <person name="Orvis J."/>
            <person name="Puiu D."/>
            <person name="Melake-Berhan A."/>
            <person name="Jones K.M."/>
            <person name="Redman J."/>
            <person name="Chen G."/>
            <person name="Cahoon E.B."/>
            <person name="Gedil M."/>
            <person name="Stanke M."/>
            <person name="Haas B.J."/>
            <person name="Wortman J.R."/>
            <person name="Fraser-Liggett C.M."/>
            <person name="Ravel J."/>
            <person name="Rabinowicz P.D."/>
        </authorList>
    </citation>
    <scope>NUCLEOTIDE SEQUENCE [LARGE SCALE GENOMIC DNA]</scope>
    <source>
        <strain evidence="3">cv. Hale</strain>
    </source>
</reference>
<keyword evidence="3" id="KW-1185">Reference proteome</keyword>
<dbReference type="EMBL" id="EQ973945">
    <property type="protein sequence ID" value="EEF37624.1"/>
    <property type="molecule type" value="Genomic_DNA"/>
</dbReference>
<gene>
    <name evidence="2" type="ORF">RCOM_0647080</name>
</gene>
<evidence type="ECO:0000313" key="2">
    <source>
        <dbReference type="EMBL" id="EEF37624.1"/>
    </source>
</evidence>
<name>B9SFL2_RICCO</name>
<dbReference type="InterPro" id="IPR055378">
    <property type="entry name" value="GH3_C"/>
</dbReference>
<accession>B9SFL2</accession>
<evidence type="ECO:0000259" key="1">
    <source>
        <dbReference type="Pfam" id="PF23572"/>
    </source>
</evidence>
<dbReference type="STRING" id="3988.B9SFL2"/>
<dbReference type="AlphaFoldDB" id="B9SFL2"/>
<dbReference type="Proteomes" id="UP000008311">
    <property type="component" value="Unassembled WGS sequence"/>
</dbReference>
<evidence type="ECO:0000313" key="3">
    <source>
        <dbReference type="Proteomes" id="UP000008311"/>
    </source>
</evidence>
<dbReference type="Pfam" id="PF23572">
    <property type="entry name" value="GH3_C"/>
    <property type="match status" value="1"/>
</dbReference>
<sequence>MGLGGLYKVQRDRGEIGPLLITMVKPGSFDRILQMAVENGVPASQYKPPKIIRNSKIVGILEAADLVTICSDSLNGGDL</sequence>
<dbReference type="InParanoid" id="B9SFL2"/>
<protein>
    <recommendedName>
        <fullName evidence="1">GH3 C-terminal domain-containing protein</fullName>
    </recommendedName>
</protein>
<feature type="domain" description="GH3 C-terminal" evidence="1">
    <location>
        <begin position="7"/>
        <end position="55"/>
    </location>
</feature>
<dbReference type="InterPro" id="IPR004993">
    <property type="entry name" value="GH3"/>
</dbReference>
<dbReference type="PANTHER" id="PTHR31901">
    <property type="entry name" value="GH3 DOMAIN-CONTAINING PROTEIN"/>
    <property type="match status" value="1"/>
</dbReference>